<dbReference type="EMBL" id="MN738856">
    <property type="protein sequence ID" value="QHT28386.1"/>
    <property type="molecule type" value="Genomic_DNA"/>
</dbReference>
<sequence>MNKKIIDIFNQTQEKLKGSISVLNIINGSLDLLVNKYNCCLDLGEKAIGYRELYNDIIKKYNRILTSAKKLTTHSVSLSNEIISLHKFAVILFNDLLAFDRKITYRTSEMSQMKDIEERKKQVSLYNLPSVPKHNPTMKGGKKKHRKTKRKNARKRRHTIKRKGKR</sequence>
<protein>
    <submittedName>
        <fullName evidence="2">Uncharacterized protein</fullName>
    </submittedName>
</protein>
<name>A0A6C0EGS4_9ZZZZ</name>
<evidence type="ECO:0000256" key="1">
    <source>
        <dbReference type="SAM" id="MobiDB-lite"/>
    </source>
</evidence>
<feature type="region of interest" description="Disordered" evidence="1">
    <location>
        <begin position="127"/>
        <end position="166"/>
    </location>
</feature>
<organism evidence="2">
    <name type="scientific">viral metagenome</name>
    <dbReference type="NCBI Taxonomy" id="1070528"/>
    <lineage>
        <taxon>unclassified sequences</taxon>
        <taxon>metagenomes</taxon>
        <taxon>organismal metagenomes</taxon>
    </lineage>
</organism>
<feature type="compositionally biased region" description="Basic residues" evidence="1">
    <location>
        <begin position="140"/>
        <end position="166"/>
    </location>
</feature>
<accession>A0A6C0EGS4</accession>
<dbReference type="AlphaFoldDB" id="A0A6C0EGS4"/>
<evidence type="ECO:0000313" key="2">
    <source>
        <dbReference type="EMBL" id="QHT28386.1"/>
    </source>
</evidence>
<proteinExistence type="predicted"/>
<reference evidence="2" key="1">
    <citation type="journal article" date="2020" name="Nature">
        <title>Giant virus diversity and host interactions through global metagenomics.</title>
        <authorList>
            <person name="Schulz F."/>
            <person name="Roux S."/>
            <person name="Paez-Espino D."/>
            <person name="Jungbluth S."/>
            <person name="Walsh D.A."/>
            <person name="Denef V.J."/>
            <person name="McMahon K.D."/>
            <person name="Konstantinidis K.T."/>
            <person name="Eloe-Fadrosh E.A."/>
            <person name="Kyrpides N.C."/>
            <person name="Woyke T."/>
        </authorList>
    </citation>
    <scope>NUCLEOTIDE SEQUENCE</scope>
    <source>
        <strain evidence="2">GVMAG-M-3300001348-25</strain>
    </source>
</reference>